<comment type="caution">
    <text evidence="1">The sequence shown here is derived from an EMBL/GenBank/DDBJ whole genome shotgun (WGS) entry which is preliminary data.</text>
</comment>
<accession>A0A103XGY1</accession>
<protein>
    <submittedName>
        <fullName evidence="1">Uncharacterized protein</fullName>
    </submittedName>
</protein>
<gene>
    <name evidence="1" type="ORF">Ccrd_007401</name>
</gene>
<dbReference type="Gramene" id="KVH90568">
    <property type="protein sequence ID" value="KVH90568"/>
    <property type="gene ID" value="Ccrd_007401"/>
</dbReference>
<dbReference type="STRING" id="59895.A0A103XGY1"/>
<dbReference type="AlphaFoldDB" id="A0A103XGY1"/>
<sequence>MEEGWMRRSAMVVKGSIMGLGGAGRRQWWLRKKTIGRRVVVNPAVTIKVIGHQRYQSAPLHEGDLSATKCLKNMVPEASGLPVISYSRSNIRSGHYQLNNRPKKNKV</sequence>
<dbReference type="Proteomes" id="UP000243975">
    <property type="component" value="Unassembled WGS sequence"/>
</dbReference>
<evidence type="ECO:0000313" key="1">
    <source>
        <dbReference type="EMBL" id="KVH90568.1"/>
    </source>
</evidence>
<name>A0A103XGY1_CYNCS</name>
<proteinExistence type="predicted"/>
<organism evidence="1 2">
    <name type="scientific">Cynara cardunculus var. scolymus</name>
    <name type="common">Globe artichoke</name>
    <name type="synonym">Cynara scolymus</name>
    <dbReference type="NCBI Taxonomy" id="59895"/>
    <lineage>
        <taxon>Eukaryota</taxon>
        <taxon>Viridiplantae</taxon>
        <taxon>Streptophyta</taxon>
        <taxon>Embryophyta</taxon>
        <taxon>Tracheophyta</taxon>
        <taxon>Spermatophyta</taxon>
        <taxon>Magnoliopsida</taxon>
        <taxon>eudicotyledons</taxon>
        <taxon>Gunneridae</taxon>
        <taxon>Pentapetalae</taxon>
        <taxon>asterids</taxon>
        <taxon>campanulids</taxon>
        <taxon>Asterales</taxon>
        <taxon>Asteraceae</taxon>
        <taxon>Carduoideae</taxon>
        <taxon>Cardueae</taxon>
        <taxon>Carduinae</taxon>
        <taxon>Cynara</taxon>
    </lineage>
</organism>
<evidence type="ECO:0000313" key="2">
    <source>
        <dbReference type="Proteomes" id="UP000243975"/>
    </source>
</evidence>
<dbReference type="EMBL" id="LEKV01005099">
    <property type="protein sequence ID" value="KVH90568.1"/>
    <property type="molecule type" value="Genomic_DNA"/>
</dbReference>
<reference evidence="1 2" key="1">
    <citation type="journal article" date="2016" name="Sci. Rep.">
        <title>The genome sequence of the outbreeding globe artichoke constructed de novo incorporating a phase-aware low-pass sequencing strategy of F1 progeny.</title>
        <authorList>
            <person name="Scaglione D."/>
            <person name="Reyes-Chin-Wo S."/>
            <person name="Acquadro A."/>
            <person name="Froenicke L."/>
            <person name="Portis E."/>
            <person name="Beitel C."/>
            <person name="Tirone M."/>
            <person name="Mauro R."/>
            <person name="Lo Monaco A."/>
            <person name="Mauromicale G."/>
            <person name="Faccioli P."/>
            <person name="Cattivelli L."/>
            <person name="Rieseberg L."/>
            <person name="Michelmore R."/>
            <person name="Lanteri S."/>
        </authorList>
    </citation>
    <scope>NUCLEOTIDE SEQUENCE [LARGE SCALE GENOMIC DNA]</scope>
    <source>
        <strain evidence="1">2C</strain>
    </source>
</reference>
<keyword evidence="2" id="KW-1185">Reference proteome</keyword>